<comment type="caution">
    <text evidence="3">The sequence shown here is derived from an EMBL/GenBank/DDBJ whole genome shotgun (WGS) entry which is preliminary data.</text>
</comment>
<sequence length="401" mass="46623">MRFESLDMLRGVALMFIILFHSSIYNYANIDKIDFDNPPIVVVLMSFMALWGGIFIIYSTVVMTHMFLKRMPTFSQKMLIKYSLIAGAIYLFFHYILNILLGRWNTDFVNNQPDMTAIASTLRNMHLTFPHITKYFEGSSLSTIALNLILLSFVLYFLLKNNGIQKTKRNYTILTLSGIIIMLLSFVRVLLYPFFTQAMETNNYVLATFYSFTIANPYPLLPYFAYGIFGVLIGMMLVNNHTNLLKKFILPLGILFIAYGIGGMMQFDKTISTPDYFWYFKTNFELGVFILLLISSVLILEPRKKFMKSMSVITWFSRISLTIYMLETATSELMRIALLGIYPNWNQTINGCLLFGALNIILWIVILSVWKRNSFKYSLEYFWVKFFNRVGKQSTKMDLIL</sequence>
<dbReference type="AlphaFoldDB" id="A0A2M7X2W6"/>
<dbReference type="Proteomes" id="UP000231195">
    <property type="component" value="Unassembled WGS sequence"/>
</dbReference>
<organism evidence="3 4">
    <name type="scientific">candidate division WWE3 bacterium CG_4_9_14_3_um_filter_39_7</name>
    <dbReference type="NCBI Taxonomy" id="1975080"/>
    <lineage>
        <taxon>Bacteria</taxon>
        <taxon>Katanobacteria</taxon>
    </lineage>
</organism>
<dbReference type="Pfam" id="PF01757">
    <property type="entry name" value="Acyl_transf_3"/>
    <property type="match status" value="1"/>
</dbReference>
<feature type="transmembrane region" description="Helical" evidence="1">
    <location>
        <begin position="140"/>
        <end position="159"/>
    </location>
</feature>
<feature type="transmembrane region" description="Helical" evidence="1">
    <location>
        <begin position="12"/>
        <end position="28"/>
    </location>
</feature>
<protein>
    <recommendedName>
        <fullName evidence="2">Acyltransferase 3 domain-containing protein</fullName>
    </recommendedName>
</protein>
<feature type="domain" description="Acyltransferase 3" evidence="2">
    <location>
        <begin position="4"/>
        <end position="365"/>
    </location>
</feature>
<feature type="transmembrane region" description="Helical" evidence="1">
    <location>
        <begin position="248"/>
        <end position="267"/>
    </location>
</feature>
<reference evidence="4" key="1">
    <citation type="submission" date="2017-09" db="EMBL/GenBank/DDBJ databases">
        <title>Depth-based differentiation of microbial function through sediment-hosted aquifers and enrichment of novel symbionts in the deep terrestrial subsurface.</title>
        <authorList>
            <person name="Probst A.J."/>
            <person name="Ladd B."/>
            <person name="Jarett J.K."/>
            <person name="Geller-Mcgrath D.E."/>
            <person name="Sieber C.M.K."/>
            <person name="Emerson J.B."/>
            <person name="Anantharaman K."/>
            <person name="Thomas B.C."/>
            <person name="Malmstrom R."/>
            <person name="Stieglmeier M."/>
            <person name="Klingl A."/>
            <person name="Woyke T."/>
            <person name="Ryan C.M."/>
            <person name="Banfield J.F."/>
        </authorList>
    </citation>
    <scope>NUCLEOTIDE SEQUENCE [LARGE SCALE GENOMIC DNA]</scope>
</reference>
<feature type="transmembrane region" description="Helical" evidence="1">
    <location>
        <begin position="348"/>
        <end position="370"/>
    </location>
</feature>
<gene>
    <name evidence="3" type="ORF">CO179_02205</name>
</gene>
<dbReference type="EMBL" id="PFWZ01000080">
    <property type="protein sequence ID" value="PJA40468.1"/>
    <property type="molecule type" value="Genomic_DNA"/>
</dbReference>
<feature type="transmembrane region" description="Helical" evidence="1">
    <location>
        <begin position="79"/>
        <end position="101"/>
    </location>
</feature>
<keyword evidence="1" id="KW-0472">Membrane</keyword>
<keyword evidence="1" id="KW-0812">Transmembrane</keyword>
<evidence type="ECO:0000313" key="3">
    <source>
        <dbReference type="EMBL" id="PJA40468.1"/>
    </source>
</evidence>
<feature type="transmembrane region" description="Helical" evidence="1">
    <location>
        <begin position="279"/>
        <end position="300"/>
    </location>
</feature>
<proteinExistence type="predicted"/>
<feature type="transmembrane region" description="Helical" evidence="1">
    <location>
        <begin position="220"/>
        <end position="239"/>
    </location>
</feature>
<evidence type="ECO:0000256" key="1">
    <source>
        <dbReference type="SAM" id="Phobius"/>
    </source>
</evidence>
<accession>A0A2M7X2W6</accession>
<evidence type="ECO:0000313" key="4">
    <source>
        <dbReference type="Proteomes" id="UP000231195"/>
    </source>
</evidence>
<dbReference type="InterPro" id="IPR002656">
    <property type="entry name" value="Acyl_transf_3_dom"/>
</dbReference>
<evidence type="ECO:0000259" key="2">
    <source>
        <dbReference type="Pfam" id="PF01757"/>
    </source>
</evidence>
<feature type="transmembrane region" description="Helical" evidence="1">
    <location>
        <begin position="171"/>
        <end position="195"/>
    </location>
</feature>
<name>A0A2M7X2W6_UNCKA</name>
<keyword evidence="1" id="KW-1133">Transmembrane helix</keyword>
<feature type="transmembrane region" description="Helical" evidence="1">
    <location>
        <begin position="321"/>
        <end position="342"/>
    </location>
</feature>
<dbReference type="GO" id="GO:0016747">
    <property type="term" value="F:acyltransferase activity, transferring groups other than amino-acyl groups"/>
    <property type="evidence" value="ECO:0007669"/>
    <property type="project" value="InterPro"/>
</dbReference>
<feature type="transmembrane region" description="Helical" evidence="1">
    <location>
        <begin position="40"/>
        <end position="67"/>
    </location>
</feature>